<feature type="compositionally biased region" description="Basic and acidic residues" evidence="1">
    <location>
        <begin position="31"/>
        <end position="49"/>
    </location>
</feature>
<feature type="region of interest" description="Disordered" evidence="1">
    <location>
        <begin position="1"/>
        <end position="49"/>
    </location>
</feature>
<accession>A0A450WT45</accession>
<dbReference type="EMBL" id="CAADFN010000069">
    <property type="protein sequence ID" value="VFK20192.1"/>
    <property type="molecule type" value="Genomic_DNA"/>
</dbReference>
<name>A0A450WT45_9GAMM</name>
<reference evidence="2" key="1">
    <citation type="submission" date="2019-02" db="EMBL/GenBank/DDBJ databases">
        <authorList>
            <person name="Gruber-Vodicka R. H."/>
            <person name="Seah K. B. B."/>
        </authorList>
    </citation>
    <scope>NUCLEOTIDE SEQUENCE</scope>
    <source>
        <strain evidence="2">BECK_BY7</strain>
    </source>
</reference>
<dbReference type="AlphaFoldDB" id="A0A450WT45"/>
<organism evidence="2">
    <name type="scientific">Candidatus Kentrum sp. LFY</name>
    <dbReference type="NCBI Taxonomy" id="2126342"/>
    <lineage>
        <taxon>Bacteria</taxon>
        <taxon>Pseudomonadati</taxon>
        <taxon>Pseudomonadota</taxon>
        <taxon>Gammaproteobacteria</taxon>
        <taxon>Candidatus Kentrum</taxon>
    </lineage>
</organism>
<gene>
    <name evidence="2" type="ORF">BECKLFY1418C_GA0070996_10693</name>
</gene>
<protein>
    <submittedName>
        <fullName evidence="2">Uncharacterized protein</fullName>
    </submittedName>
</protein>
<evidence type="ECO:0000313" key="2">
    <source>
        <dbReference type="EMBL" id="VFK20192.1"/>
    </source>
</evidence>
<proteinExistence type="predicted"/>
<sequence length="99" mass="11208">MDPMSEPPSTETPRESTTDVHFSVPVMTPEKFARETGLDSRGRKKSDSRDGVVRGLIMNGYLPTVRIGRHVMVDIFSLIKQITEIRMKNTAEKENTKDD</sequence>
<evidence type="ECO:0000256" key="1">
    <source>
        <dbReference type="SAM" id="MobiDB-lite"/>
    </source>
</evidence>